<dbReference type="PANTHER" id="PTHR47186">
    <property type="entry name" value="LEUCINE-RICH REPEAT-CONTAINING PROTEIN 57"/>
    <property type="match status" value="1"/>
</dbReference>
<dbReference type="InterPro" id="IPR032675">
    <property type="entry name" value="LRR_dom_sf"/>
</dbReference>
<gene>
    <name evidence="3" type="primary">LOC106770492</name>
</gene>
<reference evidence="2" key="1">
    <citation type="journal article" date="2014" name="Nat. Commun.">
        <title>Genome sequence of mungbean and insights into evolution within Vigna species.</title>
        <authorList>
            <person name="Kang Y.J."/>
            <person name="Kim S.K."/>
            <person name="Kim M.Y."/>
            <person name="Lestari P."/>
            <person name="Kim K.H."/>
            <person name="Ha B.K."/>
            <person name="Jun T.H."/>
            <person name="Hwang W.J."/>
            <person name="Lee T."/>
            <person name="Lee J."/>
            <person name="Shim S."/>
            <person name="Yoon M.Y."/>
            <person name="Jang Y.E."/>
            <person name="Han K.S."/>
            <person name="Taeprayoon P."/>
            <person name="Yoon N."/>
            <person name="Somta P."/>
            <person name="Tanya P."/>
            <person name="Kim K.S."/>
            <person name="Gwag J.G."/>
            <person name="Moon J.K."/>
            <person name="Lee Y.H."/>
            <person name="Park B.S."/>
            <person name="Bombarely A."/>
            <person name="Doyle J.J."/>
            <person name="Jackson S.A."/>
            <person name="Schafleitner R."/>
            <person name="Srinives P."/>
            <person name="Varshney R.K."/>
            <person name="Lee S.H."/>
        </authorList>
    </citation>
    <scope>NUCLEOTIDE SEQUENCE [LARGE SCALE GENOMIC DNA]</scope>
    <source>
        <strain evidence="2">cv. VC1973A</strain>
    </source>
</reference>
<dbReference type="AlphaFoldDB" id="A0A3Q0F8Z3"/>
<accession>A0A3Q0F8Z3</accession>
<dbReference type="RefSeq" id="XP_022640530.1">
    <property type="nucleotide sequence ID" value="XM_022784809.1"/>
</dbReference>
<dbReference type="OrthoDB" id="1423047at2759"/>
<dbReference type="InterPro" id="IPR056789">
    <property type="entry name" value="LRR_R13L1-DRL21"/>
</dbReference>
<dbReference type="PANTHER" id="PTHR47186:SF3">
    <property type="entry name" value="OS09G0267800 PROTEIN"/>
    <property type="match status" value="1"/>
</dbReference>
<feature type="domain" description="R13L1/DRL21-like LRR repeat region" evidence="1">
    <location>
        <begin position="185"/>
        <end position="311"/>
    </location>
</feature>
<evidence type="ECO:0000259" key="1">
    <source>
        <dbReference type="Pfam" id="PF25019"/>
    </source>
</evidence>
<dbReference type="KEGG" id="vra:106770492"/>
<reference evidence="3" key="2">
    <citation type="submission" date="2025-08" db="UniProtKB">
        <authorList>
            <consortium name="RefSeq"/>
        </authorList>
    </citation>
    <scope>IDENTIFICATION</scope>
    <source>
        <tissue evidence="3">Leaf</tissue>
    </source>
</reference>
<evidence type="ECO:0000313" key="3">
    <source>
        <dbReference type="RefSeq" id="XP_022640530.1"/>
    </source>
</evidence>
<organism evidence="2 3">
    <name type="scientific">Vigna radiata var. radiata</name>
    <name type="common">Mung bean</name>
    <name type="synonym">Phaseolus aureus</name>
    <dbReference type="NCBI Taxonomy" id="3916"/>
    <lineage>
        <taxon>Eukaryota</taxon>
        <taxon>Viridiplantae</taxon>
        <taxon>Streptophyta</taxon>
        <taxon>Embryophyta</taxon>
        <taxon>Tracheophyta</taxon>
        <taxon>Spermatophyta</taxon>
        <taxon>Magnoliopsida</taxon>
        <taxon>eudicotyledons</taxon>
        <taxon>Gunneridae</taxon>
        <taxon>Pentapetalae</taxon>
        <taxon>rosids</taxon>
        <taxon>fabids</taxon>
        <taxon>Fabales</taxon>
        <taxon>Fabaceae</taxon>
        <taxon>Papilionoideae</taxon>
        <taxon>50 kb inversion clade</taxon>
        <taxon>NPAAA clade</taxon>
        <taxon>indigoferoid/millettioid clade</taxon>
        <taxon>Phaseoleae</taxon>
        <taxon>Vigna</taxon>
    </lineage>
</organism>
<dbReference type="SUPFAM" id="SSF52058">
    <property type="entry name" value="L domain-like"/>
    <property type="match status" value="2"/>
</dbReference>
<dbReference type="Gene3D" id="3.80.10.10">
    <property type="entry name" value="Ribonuclease Inhibitor"/>
    <property type="match status" value="2"/>
</dbReference>
<keyword evidence="2" id="KW-1185">Reference proteome</keyword>
<dbReference type="GeneID" id="106770492"/>
<dbReference type="Pfam" id="PF25019">
    <property type="entry name" value="LRR_R13L1-DRL21"/>
    <property type="match status" value="1"/>
</dbReference>
<sequence>MAMYKDSYCTKFIAWTKAYIRHIILSFARFSDPCSDIDVFETAKFPRTFLPINYRDCPFNNEKAPRIIVSMLKYLRVLNFSNFQGELVLPDSIGELIHLRYLNLNGTSIAMLPESLCNLYNLQTLKLGFCYNLIELPRNIQNLVNLRHLQIFSPFIKEMPKRMGKLNQLHDLDCYVVGKDKENSIKELGGLPNLHGSFSIMKLENVTKGEEALEARIMDKKHITCLYLMWSPNDDIIDFQIELDVLSKLQPHQDLKSLKISGYRGTRFPEWVGNFSYQNITSLNLERCNNCCMLPSLGQLPSLSNLVISNMNLVKAIDAGFYKKDGCSSVTPFPSLEYLSFYNMPCWEVWNAFDSEAFPVLEDLHITNCPNLRGYLPKYLRALKTLCIENCELLVSSVPMAPTLRKLNIGKSNKVAFHEFPHLVKDLRIEGRPVVEFMMEAITNIQPTSLQSLSLWNCSTAISFPGDRLPASLKSLYIRGLKKLKFPVQHKHELLESLTMINSCDSLKSLPLINFPNLIDLKIEDCENMESLLVLGSESLKSLNYFEIGRCPNFASFPGEGLCMPNLTRFIIYDCDKLKTLPDQMETVFPKMEYLHISNCQQIESFPGGGMPPNLRTFYIKNCVKLLSNQAWECMDMVTSLEVWGPCEGIKSFPKESLLPPSLVSLHLYALSSLETLDCKGLLHLTSLQQLDIVKCQKLENIAGEKLPLSLKELNMCECPLLKQRCHKKDRQMWPKICHVRRIKIDYRWI</sequence>
<protein>
    <submittedName>
        <fullName evidence="3">Disease resistance protein At3g14460</fullName>
    </submittedName>
</protein>
<evidence type="ECO:0000313" key="2">
    <source>
        <dbReference type="Proteomes" id="UP000087766"/>
    </source>
</evidence>
<proteinExistence type="predicted"/>
<name>A0A3Q0F8Z3_VIGRR</name>
<dbReference type="Proteomes" id="UP000087766">
    <property type="component" value="Chromosome 8"/>
</dbReference>